<keyword evidence="2" id="KW-1185">Reference proteome</keyword>
<evidence type="ECO:0000313" key="2">
    <source>
        <dbReference type="Proteomes" id="UP000821845"/>
    </source>
</evidence>
<protein>
    <submittedName>
        <fullName evidence="1">Uncharacterized protein</fullName>
    </submittedName>
</protein>
<organism evidence="1 2">
    <name type="scientific">Hyalomma asiaticum</name>
    <name type="common">Tick</name>
    <dbReference type="NCBI Taxonomy" id="266040"/>
    <lineage>
        <taxon>Eukaryota</taxon>
        <taxon>Metazoa</taxon>
        <taxon>Ecdysozoa</taxon>
        <taxon>Arthropoda</taxon>
        <taxon>Chelicerata</taxon>
        <taxon>Arachnida</taxon>
        <taxon>Acari</taxon>
        <taxon>Parasitiformes</taxon>
        <taxon>Ixodida</taxon>
        <taxon>Ixodoidea</taxon>
        <taxon>Ixodidae</taxon>
        <taxon>Hyalomminae</taxon>
        <taxon>Hyalomma</taxon>
    </lineage>
</organism>
<comment type="caution">
    <text evidence="1">The sequence shown here is derived from an EMBL/GenBank/DDBJ whole genome shotgun (WGS) entry which is preliminary data.</text>
</comment>
<accession>A0ACB7S8H6</accession>
<name>A0ACB7S8H6_HYAAI</name>
<dbReference type="EMBL" id="CM023485">
    <property type="protein sequence ID" value="KAH6931168.1"/>
    <property type="molecule type" value="Genomic_DNA"/>
</dbReference>
<dbReference type="Proteomes" id="UP000821845">
    <property type="component" value="Chromosome 5"/>
</dbReference>
<gene>
    <name evidence="1" type="ORF">HPB50_022599</name>
</gene>
<evidence type="ECO:0000313" key="1">
    <source>
        <dbReference type="EMBL" id="KAH6931168.1"/>
    </source>
</evidence>
<reference evidence="1" key="1">
    <citation type="submission" date="2020-05" db="EMBL/GenBank/DDBJ databases">
        <title>Large-scale comparative analyses of tick genomes elucidate their genetic diversity and vector capacities.</title>
        <authorList>
            <person name="Jia N."/>
            <person name="Wang J."/>
            <person name="Shi W."/>
            <person name="Du L."/>
            <person name="Sun Y."/>
            <person name="Zhan W."/>
            <person name="Jiang J."/>
            <person name="Wang Q."/>
            <person name="Zhang B."/>
            <person name="Ji P."/>
            <person name="Sakyi L.B."/>
            <person name="Cui X."/>
            <person name="Yuan T."/>
            <person name="Jiang B."/>
            <person name="Yang W."/>
            <person name="Lam T.T.-Y."/>
            <person name="Chang Q."/>
            <person name="Ding S."/>
            <person name="Wang X."/>
            <person name="Zhu J."/>
            <person name="Ruan X."/>
            <person name="Zhao L."/>
            <person name="Wei J."/>
            <person name="Que T."/>
            <person name="Du C."/>
            <person name="Cheng J."/>
            <person name="Dai P."/>
            <person name="Han X."/>
            <person name="Huang E."/>
            <person name="Gao Y."/>
            <person name="Liu J."/>
            <person name="Shao H."/>
            <person name="Ye R."/>
            <person name="Li L."/>
            <person name="Wei W."/>
            <person name="Wang X."/>
            <person name="Wang C."/>
            <person name="Yang T."/>
            <person name="Huo Q."/>
            <person name="Li W."/>
            <person name="Guo W."/>
            <person name="Chen H."/>
            <person name="Zhou L."/>
            <person name="Ni X."/>
            <person name="Tian J."/>
            <person name="Zhou Y."/>
            <person name="Sheng Y."/>
            <person name="Liu T."/>
            <person name="Pan Y."/>
            <person name="Xia L."/>
            <person name="Li J."/>
            <person name="Zhao F."/>
            <person name="Cao W."/>
        </authorList>
    </citation>
    <scope>NUCLEOTIDE SEQUENCE</scope>
    <source>
        <strain evidence="1">Hyas-2018</strain>
    </source>
</reference>
<proteinExistence type="predicted"/>
<sequence length="148" mass="16198">MAKPAKRRPCAVLGCGIAEWDADPTRHRLPQDDAQRTAWLKRIGFPERSKRLSDATVLVCGRHFAAEDYYHDPRLLLEFGCGKTPRLKPNALPTLFLPRKLKAQPEPTPAAVVGASIDKAQNSQPIEQSVPTLVAALGANSQPVNIVN</sequence>